<dbReference type="Proteomes" id="UP000053815">
    <property type="component" value="Unassembled WGS sequence"/>
</dbReference>
<protein>
    <submittedName>
        <fullName evidence="1">Uncharacterized protein</fullName>
    </submittedName>
</protein>
<dbReference type="AlphaFoldDB" id="A0A0C9MRJ9"/>
<proteinExistence type="predicted"/>
<name>A0A0C9MRJ9_9FUNG</name>
<organism evidence="1">
    <name type="scientific">Mucor ambiguus</name>
    <dbReference type="NCBI Taxonomy" id="91626"/>
    <lineage>
        <taxon>Eukaryota</taxon>
        <taxon>Fungi</taxon>
        <taxon>Fungi incertae sedis</taxon>
        <taxon>Mucoromycota</taxon>
        <taxon>Mucoromycotina</taxon>
        <taxon>Mucoromycetes</taxon>
        <taxon>Mucorales</taxon>
        <taxon>Mucorineae</taxon>
        <taxon>Mucoraceae</taxon>
        <taxon>Mucor</taxon>
    </lineage>
</organism>
<dbReference type="EMBL" id="DF836394">
    <property type="protein sequence ID" value="GAN05932.1"/>
    <property type="molecule type" value="Genomic_DNA"/>
</dbReference>
<gene>
    <name evidence="1" type="ORF">MAM1_0105d05408</name>
</gene>
<accession>A0A0C9MRJ9</accession>
<evidence type="ECO:0000313" key="1">
    <source>
        <dbReference type="EMBL" id="GAN05932.1"/>
    </source>
</evidence>
<sequence length="94" mass="10295">MGRSHQPCPENPRNKQTLTNSIANRSDNLLGDAQFSTDVSYEDENEGNAVDSSNADCNVTANAVEAKAINNEAALPLTAKYSEIWIHSRPDFSR</sequence>
<reference evidence="1" key="1">
    <citation type="submission" date="2014-09" db="EMBL/GenBank/DDBJ databases">
        <title>Draft genome sequence of an oleaginous Mucoromycotina fungus Mucor ambiguus NBRC6742.</title>
        <authorList>
            <person name="Takeda I."/>
            <person name="Yamane N."/>
            <person name="Morita T."/>
            <person name="Tamano K."/>
            <person name="Machida M."/>
            <person name="Baker S."/>
            <person name="Koike H."/>
        </authorList>
    </citation>
    <scope>NUCLEOTIDE SEQUENCE</scope>
    <source>
        <strain evidence="1">NBRC 6742</strain>
    </source>
</reference>
<keyword evidence="2" id="KW-1185">Reference proteome</keyword>
<evidence type="ECO:0000313" key="2">
    <source>
        <dbReference type="Proteomes" id="UP000053815"/>
    </source>
</evidence>